<dbReference type="EMBL" id="AHKF01000016">
    <property type="protein sequence ID" value="EIA09143.1"/>
    <property type="molecule type" value="Genomic_DNA"/>
</dbReference>
<comment type="caution">
    <text evidence="2">The sequence shown here is derived from an EMBL/GenBank/DDBJ whole genome shotgun (WGS) entry which is preliminary data.</text>
</comment>
<evidence type="ECO:0008006" key="4">
    <source>
        <dbReference type="Google" id="ProtNLM"/>
    </source>
</evidence>
<dbReference type="Proteomes" id="UP000005566">
    <property type="component" value="Unassembled WGS sequence"/>
</dbReference>
<protein>
    <recommendedName>
        <fullName evidence="4">TonB-dependent Receptor Plug Domain</fullName>
    </recommendedName>
</protein>
<evidence type="ECO:0000313" key="2">
    <source>
        <dbReference type="EMBL" id="EIA09143.1"/>
    </source>
</evidence>
<dbReference type="eggNOG" id="COG2373">
    <property type="taxonomic scope" value="Bacteria"/>
</dbReference>
<sequence>MDKLKHLILLFVLINTQLTIAQQVITLDETVFIHINTTTLVSGETLFYKLYCIKNTDKTPSLVSKLAYIELIDNNNNSVFKDKIFLENATGEGDYFIPTTLQTGNYKLIAYTSWMLNLSTSKMFQIDIKIINPYQTNETGFSTNKLNLKNTDSVTIAKNTTYQESSANQKSGIALNKKTFANREKVTVKIDPSVTTNGSGSYSLSVRKTDELPTINQTTANEFAKISTTTNPDKLDVRKKIILPELRGEMISGRIVSAKESDNLQNITIALSLPGKSPAFKIVETDEMGHFIFNLNKAYYTPNIVIQVINEHSDNYTIELDKPNTPDYSKLNIQPDFNLSASLKQTLLDRSITNQIENAYYQRSKDSISTLNESNVFYFPLAKEYILDDFTRFPTLKENITEITKELYYKNKNNNYSLHVNDYSIYPQLPEPALVLIDGLLLQNVNELFNYNMKNIYKISVIAGTYYIGPRFFNGLISFTTTKNQFTTDIKENYILNPLIQRPSIKKQYNKIDYSDIKINERIPDYRNQLSWIPAADLNKEISFYTSDVKGTFEVTIEGFTETGKAISLKETFNVK</sequence>
<accession>H7FQL3</accession>
<keyword evidence="1" id="KW-0732">Signal</keyword>
<feature type="chain" id="PRO_5003609343" description="TonB-dependent Receptor Plug Domain" evidence="1">
    <location>
        <begin position="22"/>
        <end position="576"/>
    </location>
</feature>
<reference evidence="2 3" key="1">
    <citation type="journal article" date="2014" name="Acta Crystallogr. D">
        <title>Structure-based characterization and antifreeze properties of a hyperactive ice-binding protein from the Antarctic bacterium Flavobacterium frigoris PS1.</title>
        <authorList>
            <person name="Do H."/>
            <person name="Kim S.J."/>
            <person name="Kim H.J."/>
            <person name="Lee J.H."/>
        </authorList>
    </citation>
    <scope>NUCLEOTIDE SEQUENCE [LARGE SCALE GENOMIC DNA]</scope>
    <source>
        <strain evidence="2 3">PS1</strain>
    </source>
</reference>
<gene>
    <name evidence="2" type="ORF">HJ01_01529</name>
</gene>
<evidence type="ECO:0000256" key="1">
    <source>
        <dbReference type="SAM" id="SignalP"/>
    </source>
</evidence>
<organism evidence="2 3">
    <name type="scientific">Flavobacterium frigoris (strain PS1)</name>
    <dbReference type="NCBI Taxonomy" id="1086011"/>
    <lineage>
        <taxon>Bacteria</taxon>
        <taxon>Pseudomonadati</taxon>
        <taxon>Bacteroidota</taxon>
        <taxon>Flavobacteriia</taxon>
        <taxon>Flavobacteriales</taxon>
        <taxon>Flavobacteriaceae</taxon>
        <taxon>Flavobacterium</taxon>
    </lineage>
</organism>
<name>H7FQL3_FLAFP</name>
<dbReference type="OrthoDB" id="679547at2"/>
<dbReference type="STRING" id="1086011.HJ01_01529"/>
<feature type="signal peptide" evidence="1">
    <location>
        <begin position="1"/>
        <end position="21"/>
    </location>
</feature>
<dbReference type="PATRIC" id="fig|1086011.3.peg.1496"/>
<dbReference type="RefSeq" id="WP_007137706.1">
    <property type="nucleotide sequence ID" value="NZ_AHKF01000016.1"/>
</dbReference>
<keyword evidence="3" id="KW-1185">Reference proteome</keyword>
<dbReference type="AlphaFoldDB" id="H7FQL3"/>
<evidence type="ECO:0000313" key="3">
    <source>
        <dbReference type="Proteomes" id="UP000005566"/>
    </source>
</evidence>
<proteinExistence type="predicted"/>